<evidence type="ECO:0000256" key="2">
    <source>
        <dbReference type="SAM" id="SignalP"/>
    </source>
</evidence>
<feature type="chain" id="PRO_5046029146" evidence="2">
    <location>
        <begin position="34"/>
        <end position="327"/>
    </location>
</feature>
<evidence type="ECO:0000256" key="1">
    <source>
        <dbReference type="ARBA" id="ARBA00006987"/>
    </source>
</evidence>
<dbReference type="PROSITE" id="PS51318">
    <property type="entry name" value="TAT"/>
    <property type="match status" value="1"/>
</dbReference>
<keyword evidence="3" id="KW-0675">Receptor</keyword>
<gene>
    <name evidence="3" type="ORF">HNP33_000064</name>
</gene>
<dbReference type="InterPro" id="IPR006311">
    <property type="entry name" value="TAT_signal"/>
</dbReference>
<dbReference type="Gene3D" id="3.40.190.10">
    <property type="entry name" value="Periplasmic binding protein-like II"/>
    <property type="match status" value="1"/>
</dbReference>
<dbReference type="CDD" id="cd13579">
    <property type="entry name" value="PBP2_Bug_NagM"/>
    <property type="match status" value="1"/>
</dbReference>
<dbReference type="SUPFAM" id="SSF53850">
    <property type="entry name" value="Periplasmic binding protein-like II"/>
    <property type="match status" value="1"/>
</dbReference>
<proteinExistence type="inferred from homology"/>
<comment type="caution">
    <text evidence="3">The sequence shown here is derived from an EMBL/GenBank/DDBJ whole genome shotgun (WGS) entry which is preliminary data.</text>
</comment>
<organism evidence="3 4">
    <name type="scientific">Comamonas odontotermitis</name>
    <dbReference type="NCBI Taxonomy" id="379895"/>
    <lineage>
        <taxon>Bacteria</taxon>
        <taxon>Pseudomonadati</taxon>
        <taxon>Pseudomonadota</taxon>
        <taxon>Betaproteobacteria</taxon>
        <taxon>Burkholderiales</taxon>
        <taxon>Comamonadaceae</taxon>
        <taxon>Comamonas</taxon>
    </lineage>
</organism>
<dbReference type="PIRSF" id="PIRSF017082">
    <property type="entry name" value="YflP"/>
    <property type="match status" value="1"/>
</dbReference>
<dbReference type="InterPro" id="IPR005064">
    <property type="entry name" value="BUG"/>
</dbReference>
<sequence length="327" mass="34333">MVQRRQFLGRSAAWAAAPVLATTAALWAAPAQAQEVLRIIVGYPPGGATDRVARIVGDKLQAKIGASVVVENKVGAGGRVAAQYVKNAPASQPMLLLANPAVMVVAPLVVSDLGYDADKDFVAVSEVNSYVFGVAVSSAVPVKEMQHLLAWLKANPAKANIGVPATGSLPHFFALMLGQQAGVQAEAVGYKGSSPLLTDLMGGQVPVAVDTLDTLVQQHNAGKLRILAVSGDARNAAVPQVPTLKEAGVNLAAAGWNTFFAPKAMPAAQVQRYGDAIQKVMKDPEVHKQFAANYLDPVVSNMAQTQQRLVAYKQQWAPVIQASGYKP</sequence>
<protein>
    <submittedName>
        <fullName evidence="3">Tripartite-type tricarboxylate transporter receptor subunit TctC</fullName>
    </submittedName>
</protein>
<evidence type="ECO:0000313" key="4">
    <source>
        <dbReference type="Proteomes" id="UP000562492"/>
    </source>
</evidence>
<name>A0ABR6RA35_9BURK</name>
<reference evidence="3 4" key="1">
    <citation type="submission" date="2020-08" db="EMBL/GenBank/DDBJ databases">
        <title>Functional genomics of gut bacteria from endangered species of beetles.</title>
        <authorList>
            <person name="Carlos-Shanley C."/>
        </authorList>
    </citation>
    <scope>NUCLEOTIDE SEQUENCE [LARGE SCALE GENOMIC DNA]</scope>
    <source>
        <strain evidence="3 4">S00124</strain>
    </source>
</reference>
<keyword evidence="2" id="KW-0732">Signal</keyword>
<dbReference type="RefSeq" id="WP_184704095.1">
    <property type="nucleotide sequence ID" value="NZ_JACHKZ010000001.1"/>
</dbReference>
<comment type="similarity">
    <text evidence="1">Belongs to the UPF0065 (bug) family.</text>
</comment>
<accession>A0ABR6RA35</accession>
<dbReference type="Proteomes" id="UP000562492">
    <property type="component" value="Unassembled WGS sequence"/>
</dbReference>
<dbReference type="Gene3D" id="3.40.190.150">
    <property type="entry name" value="Bordetella uptake gene, domain 1"/>
    <property type="match status" value="1"/>
</dbReference>
<feature type="signal peptide" evidence="2">
    <location>
        <begin position="1"/>
        <end position="33"/>
    </location>
</feature>
<dbReference type="Pfam" id="PF03401">
    <property type="entry name" value="TctC"/>
    <property type="match status" value="1"/>
</dbReference>
<keyword evidence="4" id="KW-1185">Reference proteome</keyword>
<dbReference type="PANTHER" id="PTHR42928">
    <property type="entry name" value="TRICARBOXYLATE-BINDING PROTEIN"/>
    <property type="match status" value="1"/>
</dbReference>
<dbReference type="InterPro" id="IPR042100">
    <property type="entry name" value="Bug_dom1"/>
</dbReference>
<dbReference type="EMBL" id="JACHKZ010000001">
    <property type="protein sequence ID" value="MBB6576016.1"/>
    <property type="molecule type" value="Genomic_DNA"/>
</dbReference>
<evidence type="ECO:0000313" key="3">
    <source>
        <dbReference type="EMBL" id="MBB6576016.1"/>
    </source>
</evidence>
<dbReference type="PANTHER" id="PTHR42928:SF5">
    <property type="entry name" value="BLR1237 PROTEIN"/>
    <property type="match status" value="1"/>
</dbReference>